<organism evidence="12 13">
    <name type="scientific">Legionella londiniensis</name>
    <dbReference type="NCBI Taxonomy" id="45068"/>
    <lineage>
        <taxon>Bacteria</taxon>
        <taxon>Pseudomonadati</taxon>
        <taxon>Pseudomonadota</taxon>
        <taxon>Gammaproteobacteria</taxon>
        <taxon>Legionellales</taxon>
        <taxon>Legionellaceae</taxon>
        <taxon>Legionella</taxon>
    </lineage>
</organism>
<dbReference type="InterPro" id="IPR003439">
    <property type="entry name" value="ABC_transporter-like_ATP-bd"/>
</dbReference>
<keyword evidence="4 9" id="KW-0812">Transmembrane</keyword>
<sequence length="887" mass="98845">MALSSSDKEPISILELGEFDCHETSGNYRILRGTVDLFLSPTTGKEKGKRYHIGRFSSNQIIWGLKSALKNPPWQLLATATPDTMLEQWSWQEIEDALEQIGPQEAILNAARAWERTLLTYARAHEQDVQLTPVTKDALRTQIFTFYQNIFPLCVKTVHLEELCALEHAQNLKQIEQQRLKRSYEDMLSILHEIPAVHQVTSEEDSLTPCIWHIADLFKIKLPEKLDIKTIEDATIATGVQFREITLSGQWWQKGTNPMLLMTEANHFCLAVPKPAGGYELIDPLQHKKMQLGHELAQTFKSAAWQAYRPLPQKKLSLWDVARFSFWGTEHDLLRLLLVGALAALLSLATPWFTAFIFDYIVPNGEINQLLQVILALIVAGAAAGLFQLVRAIAVLRLSSKLNLNLEVAIWDRLIRLPAIFFKDFTTGELTIRATAASGMRHLLAGATITSLLSGIFSITSFLLLFYYDARLALIATASTVILAAFTAIISFRQFYYYKITQDKLAKLSGIVVQLLTGIAKIQASGKEKIAFAQWARTNTELKANNYNANWLQAILSTFNAFWLPFLTLIIFAYISSRPDQLSVGAFLAFNAALGQFTSGMVGLISVLGSIIHSLPMLKQTKPIIETLPEIHSGKIDPGPLRGKIEVDNLKFRYAPKGPMILKGVSFTIEEGKYLAVTGPSGSGKSTLFRLLLGFEKALSGSIFFDEHELDKLNPQQVRKQCGVVLQNSMLMPGSLYENIVGSALLSQEEAWRAAERAGMKEDIEAMPMGMHTLVSERGGTLSGGQRQRTLIARALAKNPRILFFDEATSALDNRTQSIVMKSLEELAITRIVIAHRLTTIQKADLILVMDQGEIVQKGTYQQLMAEPGLFKSMAERQLAEQPGISS</sequence>
<dbReference type="PATRIC" id="fig|45068.5.peg.2130"/>
<dbReference type="Proteomes" id="UP000054997">
    <property type="component" value="Unassembled WGS sequence"/>
</dbReference>
<evidence type="ECO:0000259" key="10">
    <source>
        <dbReference type="PROSITE" id="PS50893"/>
    </source>
</evidence>
<gene>
    <name evidence="12" type="ORF">Llon_1959</name>
</gene>
<feature type="transmembrane region" description="Helical" evidence="9">
    <location>
        <begin position="472"/>
        <end position="492"/>
    </location>
</feature>
<dbReference type="CDD" id="cd07346">
    <property type="entry name" value="ABC_6TM_exporters"/>
    <property type="match status" value="1"/>
</dbReference>
<evidence type="ECO:0000313" key="12">
    <source>
        <dbReference type="EMBL" id="KTD19787.1"/>
    </source>
</evidence>
<protein>
    <submittedName>
        <fullName evidence="12">ABC transporter</fullName>
        <ecNumber evidence="12">3.6.3.44</ecNumber>
    </submittedName>
</protein>
<dbReference type="NCBIfam" id="TIGR03797">
    <property type="entry name" value="NHLM_micro_ABC2"/>
    <property type="match status" value="1"/>
</dbReference>
<dbReference type="Gene3D" id="3.40.50.300">
    <property type="entry name" value="P-loop containing nucleotide triphosphate hydrolases"/>
    <property type="match status" value="1"/>
</dbReference>
<reference evidence="12 13" key="1">
    <citation type="submission" date="2015-11" db="EMBL/GenBank/DDBJ databases">
        <title>Genomic analysis of 38 Legionella species identifies large and diverse effector repertoires.</title>
        <authorList>
            <person name="Burstein D."/>
            <person name="Amaro F."/>
            <person name="Zusman T."/>
            <person name="Lifshitz Z."/>
            <person name="Cohen O."/>
            <person name="Gilbert J.A."/>
            <person name="Pupko T."/>
            <person name="Shuman H.A."/>
            <person name="Segal G."/>
        </authorList>
    </citation>
    <scope>NUCLEOTIDE SEQUENCE [LARGE SCALE GENOMIC DNA]</scope>
    <source>
        <strain evidence="12 13">ATCC 49505</strain>
    </source>
</reference>
<evidence type="ECO:0000256" key="3">
    <source>
        <dbReference type="ARBA" id="ARBA00022475"/>
    </source>
</evidence>
<dbReference type="RefSeq" id="WP_058529932.1">
    <property type="nucleotide sequence ID" value="NZ_CAAAHZ010000001.1"/>
</dbReference>
<evidence type="ECO:0000256" key="2">
    <source>
        <dbReference type="ARBA" id="ARBA00022448"/>
    </source>
</evidence>
<dbReference type="EMBL" id="LNYK01000033">
    <property type="protein sequence ID" value="KTD19787.1"/>
    <property type="molecule type" value="Genomic_DNA"/>
</dbReference>
<dbReference type="InterPro" id="IPR003593">
    <property type="entry name" value="AAA+_ATPase"/>
</dbReference>
<dbReference type="PANTHER" id="PTHR24221:SF654">
    <property type="entry name" value="ATP-BINDING CASSETTE SUB-FAMILY B MEMBER 6"/>
    <property type="match status" value="1"/>
</dbReference>
<evidence type="ECO:0000256" key="4">
    <source>
        <dbReference type="ARBA" id="ARBA00022692"/>
    </source>
</evidence>
<keyword evidence="6" id="KW-0067">ATP-binding</keyword>
<keyword evidence="3" id="KW-1003">Cell membrane</keyword>
<evidence type="ECO:0000256" key="7">
    <source>
        <dbReference type="ARBA" id="ARBA00022989"/>
    </source>
</evidence>
<comment type="caution">
    <text evidence="12">The sequence shown here is derived from an EMBL/GenBank/DDBJ whole genome shotgun (WGS) entry which is preliminary data.</text>
</comment>
<dbReference type="InterPro" id="IPR022515">
    <property type="entry name" value="NHPM_micro_ABC2"/>
</dbReference>
<dbReference type="InterPro" id="IPR011527">
    <property type="entry name" value="ABC1_TM_dom"/>
</dbReference>
<keyword evidence="7 9" id="KW-1133">Transmembrane helix</keyword>
<evidence type="ECO:0000256" key="5">
    <source>
        <dbReference type="ARBA" id="ARBA00022741"/>
    </source>
</evidence>
<feature type="domain" description="ABC transmembrane type-1" evidence="11">
    <location>
        <begin position="336"/>
        <end position="613"/>
    </location>
</feature>
<dbReference type="PANTHER" id="PTHR24221">
    <property type="entry name" value="ATP-BINDING CASSETTE SUB-FAMILY B"/>
    <property type="match status" value="1"/>
</dbReference>
<accession>A0A0W0VIB5</accession>
<dbReference type="FunFam" id="3.40.50.300:FF:000299">
    <property type="entry name" value="ABC transporter ATP-binding protein/permease"/>
    <property type="match status" value="1"/>
</dbReference>
<dbReference type="STRING" id="45068.Llon_1959"/>
<evidence type="ECO:0000256" key="8">
    <source>
        <dbReference type="ARBA" id="ARBA00023136"/>
    </source>
</evidence>
<dbReference type="GO" id="GO:0005524">
    <property type="term" value="F:ATP binding"/>
    <property type="evidence" value="ECO:0007669"/>
    <property type="project" value="UniProtKB-KW"/>
</dbReference>
<evidence type="ECO:0000259" key="11">
    <source>
        <dbReference type="PROSITE" id="PS50929"/>
    </source>
</evidence>
<feature type="transmembrane region" description="Helical" evidence="9">
    <location>
        <begin position="370"/>
        <end position="394"/>
    </location>
</feature>
<evidence type="ECO:0000256" key="1">
    <source>
        <dbReference type="ARBA" id="ARBA00004651"/>
    </source>
</evidence>
<dbReference type="GO" id="GO:0034040">
    <property type="term" value="F:ATPase-coupled lipid transmembrane transporter activity"/>
    <property type="evidence" value="ECO:0007669"/>
    <property type="project" value="TreeGrafter"/>
</dbReference>
<dbReference type="PROSITE" id="PS50893">
    <property type="entry name" value="ABC_TRANSPORTER_2"/>
    <property type="match status" value="1"/>
</dbReference>
<name>A0A0W0VIB5_9GAMM</name>
<dbReference type="GO" id="GO:0005886">
    <property type="term" value="C:plasma membrane"/>
    <property type="evidence" value="ECO:0007669"/>
    <property type="project" value="UniProtKB-SubCell"/>
</dbReference>
<dbReference type="EC" id="3.6.3.44" evidence="12"/>
<dbReference type="SMART" id="SM00382">
    <property type="entry name" value="AAA"/>
    <property type="match status" value="1"/>
</dbReference>
<evidence type="ECO:0000256" key="6">
    <source>
        <dbReference type="ARBA" id="ARBA00022840"/>
    </source>
</evidence>
<feature type="transmembrane region" description="Helical" evidence="9">
    <location>
        <begin position="587"/>
        <end position="612"/>
    </location>
</feature>
<keyword evidence="8 9" id="KW-0472">Membrane</keyword>
<dbReference type="InterPro" id="IPR027417">
    <property type="entry name" value="P-loop_NTPase"/>
</dbReference>
<feature type="transmembrane region" description="Helical" evidence="9">
    <location>
        <begin position="551"/>
        <end position="575"/>
    </location>
</feature>
<dbReference type="InterPro" id="IPR036640">
    <property type="entry name" value="ABC1_TM_sf"/>
</dbReference>
<dbReference type="AlphaFoldDB" id="A0A0W0VIB5"/>
<dbReference type="PROSITE" id="PS50929">
    <property type="entry name" value="ABC_TM1F"/>
    <property type="match status" value="1"/>
</dbReference>
<dbReference type="SUPFAM" id="SSF90123">
    <property type="entry name" value="ABC transporter transmembrane region"/>
    <property type="match status" value="1"/>
</dbReference>
<keyword evidence="12" id="KW-0378">Hydrolase</keyword>
<dbReference type="Pfam" id="PF00664">
    <property type="entry name" value="ABC_membrane"/>
    <property type="match status" value="1"/>
</dbReference>
<evidence type="ECO:0000313" key="13">
    <source>
        <dbReference type="Proteomes" id="UP000054997"/>
    </source>
</evidence>
<dbReference type="GO" id="GO:0140359">
    <property type="term" value="F:ABC-type transporter activity"/>
    <property type="evidence" value="ECO:0007669"/>
    <property type="project" value="InterPro"/>
</dbReference>
<dbReference type="GO" id="GO:0016887">
    <property type="term" value="F:ATP hydrolysis activity"/>
    <property type="evidence" value="ECO:0007669"/>
    <property type="project" value="InterPro"/>
</dbReference>
<keyword evidence="13" id="KW-1185">Reference proteome</keyword>
<dbReference type="Gene3D" id="1.20.1560.10">
    <property type="entry name" value="ABC transporter type 1, transmembrane domain"/>
    <property type="match status" value="1"/>
</dbReference>
<feature type="transmembrane region" description="Helical" evidence="9">
    <location>
        <begin position="333"/>
        <end position="358"/>
    </location>
</feature>
<keyword evidence="5" id="KW-0547">Nucleotide-binding</keyword>
<feature type="transmembrane region" description="Helical" evidence="9">
    <location>
        <begin position="443"/>
        <end position="466"/>
    </location>
</feature>
<proteinExistence type="predicted"/>
<comment type="subcellular location">
    <subcellularLocation>
        <location evidence="1">Cell membrane</location>
        <topology evidence="1">Multi-pass membrane protein</topology>
    </subcellularLocation>
</comment>
<feature type="domain" description="ABC transporter" evidence="10">
    <location>
        <begin position="645"/>
        <end position="877"/>
    </location>
</feature>
<evidence type="ECO:0000256" key="9">
    <source>
        <dbReference type="SAM" id="Phobius"/>
    </source>
</evidence>
<dbReference type="InterPro" id="IPR039421">
    <property type="entry name" value="Type_1_exporter"/>
</dbReference>
<dbReference type="Pfam" id="PF00005">
    <property type="entry name" value="ABC_tran"/>
    <property type="match status" value="1"/>
</dbReference>
<dbReference type="OrthoDB" id="9787557at2"/>
<dbReference type="SUPFAM" id="SSF52540">
    <property type="entry name" value="P-loop containing nucleoside triphosphate hydrolases"/>
    <property type="match status" value="1"/>
</dbReference>
<keyword evidence="2" id="KW-0813">Transport</keyword>